<evidence type="ECO:0000259" key="3">
    <source>
        <dbReference type="Pfam" id="PF00535"/>
    </source>
</evidence>
<dbReference type="Proteomes" id="UP000005289">
    <property type="component" value="Chromosome"/>
</dbReference>
<evidence type="ECO:0000313" key="4">
    <source>
        <dbReference type="EMBL" id="AHE98171.1"/>
    </source>
</evidence>
<accession>W0DIF6</accession>
<dbReference type="STRING" id="713585.THITH_07720"/>
<sequence>MSVIIPVYNAESSLEACLDSVLKQTCREFEVIAVNDGSTDRSGAILDAIARSNARLRVLHRPNRGLSAARNAGICMARGRYLGFVDADDFIDPTMYESLWAVARHDDADVVKCGYRVLEPGRTPRVVQRPQSGRIAWTGGRPAVLAYLANGIDTVVWDGLYARYLFRTIRFPEGRIHEDTFTTPLLLNAARRVVLLDAALYNHRKCPGSITGSFSIRRLDEVWARVQLWRTLEGGAVPGRLRDAIDLQVARSISRNLRLAYAGGGMAGLAEACDALGGVIPSTELLRVARNRTINVQARLFLRGVLAGPLAAATLLQLDRPWQAYRRARDAFLAGNACPNAP</sequence>
<evidence type="ECO:0000313" key="5">
    <source>
        <dbReference type="Proteomes" id="UP000005289"/>
    </source>
</evidence>
<dbReference type="PANTHER" id="PTHR22916">
    <property type="entry name" value="GLYCOSYLTRANSFERASE"/>
    <property type="match status" value="1"/>
</dbReference>
<keyword evidence="1" id="KW-0328">Glycosyltransferase</keyword>
<feature type="domain" description="Glycosyltransferase 2-like" evidence="3">
    <location>
        <begin position="2"/>
        <end position="125"/>
    </location>
</feature>
<dbReference type="GO" id="GO:0016758">
    <property type="term" value="F:hexosyltransferase activity"/>
    <property type="evidence" value="ECO:0007669"/>
    <property type="project" value="UniProtKB-ARBA"/>
</dbReference>
<gene>
    <name evidence="4" type="ORF">THITH_07720</name>
</gene>
<protein>
    <submittedName>
        <fullName evidence="4">Glycosyl transferase CpsJ(V)</fullName>
    </submittedName>
</protein>
<dbReference type="EMBL" id="CP007029">
    <property type="protein sequence ID" value="AHE98171.1"/>
    <property type="molecule type" value="Genomic_DNA"/>
</dbReference>
<dbReference type="PANTHER" id="PTHR22916:SF51">
    <property type="entry name" value="GLYCOSYLTRANSFERASE EPSH-RELATED"/>
    <property type="match status" value="1"/>
</dbReference>
<evidence type="ECO:0000256" key="2">
    <source>
        <dbReference type="ARBA" id="ARBA00022679"/>
    </source>
</evidence>
<dbReference type="InterPro" id="IPR029044">
    <property type="entry name" value="Nucleotide-diphossugar_trans"/>
</dbReference>
<dbReference type="Pfam" id="PF00535">
    <property type="entry name" value="Glycos_transf_2"/>
    <property type="match status" value="1"/>
</dbReference>
<reference evidence="4 5" key="1">
    <citation type="submission" date="2013-12" db="EMBL/GenBank/DDBJ databases">
        <authorList>
            <consortium name="DOE Joint Genome Institute"/>
            <person name="Muyzer G."/>
            <person name="Huntemann M."/>
            <person name="Han J."/>
            <person name="Chen A."/>
            <person name="Kyrpides N."/>
            <person name="Mavromatis K."/>
            <person name="Markowitz V."/>
            <person name="Palaniappan K."/>
            <person name="Ivanova N."/>
            <person name="Schaumberg A."/>
            <person name="Pati A."/>
            <person name="Liolios K."/>
            <person name="Nordberg H.P."/>
            <person name="Cantor M.N."/>
            <person name="Hua S.X."/>
            <person name="Woyke T."/>
        </authorList>
    </citation>
    <scope>NUCLEOTIDE SEQUENCE [LARGE SCALE GENOMIC DNA]</scope>
    <source>
        <strain evidence="4 5">ARh 1</strain>
    </source>
</reference>
<evidence type="ECO:0000256" key="1">
    <source>
        <dbReference type="ARBA" id="ARBA00022676"/>
    </source>
</evidence>
<name>W0DIF6_9GAMM</name>
<dbReference type="SUPFAM" id="SSF53448">
    <property type="entry name" value="Nucleotide-diphospho-sugar transferases"/>
    <property type="match status" value="1"/>
</dbReference>
<organism evidence="4 5">
    <name type="scientific">Thioalkalivibrio paradoxus ARh 1</name>
    <dbReference type="NCBI Taxonomy" id="713585"/>
    <lineage>
        <taxon>Bacteria</taxon>
        <taxon>Pseudomonadati</taxon>
        <taxon>Pseudomonadota</taxon>
        <taxon>Gammaproteobacteria</taxon>
        <taxon>Chromatiales</taxon>
        <taxon>Ectothiorhodospiraceae</taxon>
        <taxon>Thioalkalivibrio</taxon>
    </lineage>
</organism>
<dbReference type="InterPro" id="IPR001173">
    <property type="entry name" value="Glyco_trans_2-like"/>
</dbReference>
<dbReference type="KEGG" id="tti:THITH_07720"/>
<keyword evidence="5" id="KW-1185">Reference proteome</keyword>
<dbReference type="Gene3D" id="3.90.550.10">
    <property type="entry name" value="Spore Coat Polysaccharide Biosynthesis Protein SpsA, Chain A"/>
    <property type="match status" value="1"/>
</dbReference>
<dbReference type="CDD" id="cd00761">
    <property type="entry name" value="Glyco_tranf_GTA_type"/>
    <property type="match status" value="1"/>
</dbReference>
<proteinExistence type="predicted"/>
<dbReference type="HOGENOM" id="CLU_764720_0_0_6"/>
<keyword evidence="2 4" id="KW-0808">Transferase</keyword>
<dbReference type="AlphaFoldDB" id="W0DIF6"/>